<sequence>MNATSRNRLAVSLLSAGLALAAAMPATAAPVSGPGPGRHAMTPEMQERLQARLQARIDQMANRLEIKASQQDAWQAYAKVLKEQFDPAAMQAPPKDADAAALARHRADAAALRANKLAALADATAKLQSALTPEQAKTLAELTRHPMGQHRGGARGEQGPRGPMGGMGGMR</sequence>
<evidence type="ECO:0000256" key="2">
    <source>
        <dbReference type="SAM" id="SignalP"/>
    </source>
</evidence>
<feature type="chain" id="PRO_5035209991" description="LTXXQ motif family protein" evidence="2">
    <location>
        <begin position="29"/>
        <end position="171"/>
    </location>
</feature>
<dbReference type="EMBL" id="AP021857">
    <property type="protein sequence ID" value="BBO19483.1"/>
    <property type="molecule type" value="Genomic_DNA"/>
</dbReference>
<feature type="compositionally biased region" description="Gly residues" evidence="1">
    <location>
        <begin position="162"/>
        <end position="171"/>
    </location>
</feature>
<feature type="region of interest" description="Disordered" evidence="1">
    <location>
        <begin position="146"/>
        <end position="171"/>
    </location>
</feature>
<feature type="signal peptide" evidence="2">
    <location>
        <begin position="1"/>
        <end position="28"/>
    </location>
</feature>
<evidence type="ECO:0000313" key="3">
    <source>
        <dbReference type="EMBL" id="BBO19483.1"/>
    </source>
</evidence>
<evidence type="ECO:0000256" key="1">
    <source>
        <dbReference type="SAM" id="MobiDB-lite"/>
    </source>
</evidence>
<protein>
    <recommendedName>
        <fullName evidence="5">LTXXQ motif family protein</fullName>
    </recommendedName>
</protein>
<dbReference type="Pfam" id="PF07813">
    <property type="entry name" value="LTXXQ"/>
    <property type="match status" value="1"/>
</dbReference>
<organism evidence="3 4">
    <name type="scientific">Candidatus Desulfobacillus denitrificans</name>
    <dbReference type="NCBI Taxonomy" id="2608985"/>
    <lineage>
        <taxon>Bacteria</taxon>
        <taxon>Pseudomonadati</taxon>
        <taxon>Pseudomonadota</taxon>
        <taxon>Betaproteobacteria</taxon>
        <taxon>Candidatus Desulfobacillus</taxon>
    </lineage>
</organism>
<accession>A0A809QVL6</accession>
<evidence type="ECO:0000313" key="4">
    <source>
        <dbReference type="Proteomes" id="UP000662914"/>
    </source>
</evidence>
<dbReference type="AlphaFoldDB" id="A0A809QVL6"/>
<gene>
    <name evidence="3" type="ORF">DSYM_01820</name>
</gene>
<reference evidence="3" key="1">
    <citation type="journal article" name="DNA Res.">
        <title>The physiological potential of anammox bacteria as revealed by their core genome structure.</title>
        <authorList>
            <person name="Okubo T."/>
            <person name="Toyoda A."/>
            <person name="Fukuhara K."/>
            <person name="Uchiyama I."/>
            <person name="Harigaya Y."/>
            <person name="Kuroiwa M."/>
            <person name="Suzuki T."/>
            <person name="Murakami Y."/>
            <person name="Suwa Y."/>
            <person name="Takami H."/>
        </authorList>
    </citation>
    <scope>NUCLEOTIDE SEQUENCE</scope>
    <source>
        <strain evidence="3">317325-3</strain>
    </source>
</reference>
<keyword evidence="2" id="KW-0732">Signal</keyword>
<dbReference type="InterPro" id="IPR012899">
    <property type="entry name" value="LTXXQ"/>
</dbReference>
<dbReference type="GO" id="GO:0042597">
    <property type="term" value="C:periplasmic space"/>
    <property type="evidence" value="ECO:0007669"/>
    <property type="project" value="InterPro"/>
</dbReference>
<evidence type="ECO:0008006" key="5">
    <source>
        <dbReference type="Google" id="ProtNLM"/>
    </source>
</evidence>
<dbReference type="KEGG" id="ddz:DSYM_01820"/>
<name>A0A809QVL6_9PROT</name>
<proteinExistence type="predicted"/>
<dbReference type="Proteomes" id="UP000662914">
    <property type="component" value="Chromosome"/>
</dbReference>